<reference evidence="2" key="1">
    <citation type="journal article" date="2014" name="Int. J. Syst. Evol. Microbiol.">
        <title>Complete genome sequence of Corynebacterium casei LMG S-19264T (=DSM 44701T), isolated from a smear-ripened cheese.</title>
        <authorList>
            <consortium name="US DOE Joint Genome Institute (JGI-PGF)"/>
            <person name="Walter F."/>
            <person name="Albersmeier A."/>
            <person name="Kalinowski J."/>
            <person name="Ruckert C."/>
        </authorList>
    </citation>
    <scope>NUCLEOTIDE SEQUENCE</scope>
    <source>
        <strain evidence="2">CGMCC 1.15493</strain>
    </source>
</reference>
<reference evidence="2" key="2">
    <citation type="submission" date="2020-09" db="EMBL/GenBank/DDBJ databases">
        <authorList>
            <person name="Sun Q."/>
            <person name="Zhou Y."/>
        </authorList>
    </citation>
    <scope>NUCLEOTIDE SEQUENCE</scope>
    <source>
        <strain evidence="2">CGMCC 1.15493</strain>
    </source>
</reference>
<evidence type="ECO:0000313" key="3">
    <source>
        <dbReference type="Proteomes" id="UP000613160"/>
    </source>
</evidence>
<proteinExistence type="predicted"/>
<name>A0A916XVI9_9HYPH</name>
<dbReference type="InterPro" id="IPR035069">
    <property type="entry name" value="TTHA1013/TTHA0281-like"/>
</dbReference>
<dbReference type="EMBL" id="BMJJ01000003">
    <property type="protein sequence ID" value="GGD14989.1"/>
    <property type="molecule type" value="Genomic_DNA"/>
</dbReference>
<comment type="caution">
    <text evidence="2">The sequence shown here is derived from an EMBL/GenBank/DDBJ whole genome shotgun (WGS) entry which is preliminary data.</text>
</comment>
<gene>
    <name evidence="2" type="ORF">GCM10011335_17200</name>
</gene>
<evidence type="ECO:0000259" key="1">
    <source>
        <dbReference type="Pfam" id="PF15919"/>
    </source>
</evidence>
<feature type="domain" description="HicB-like antitoxin of toxin-antitoxin system" evidence="1">
    <location>
        <begin position="5"/>
        <end position="127"/>
    </location>
</feature>
<evidence type="ECO:0000313" key="2">
    <source>
        <dbReference type="EMBL" id="GGD14989.1"/>
    </source>
</evidence>
<dbReference type="AlphaFoldDB" id="A0A916XVI9"/>
<dbReference type="Proteomes" id="UP000613160">
    <property type="component" value="Unassembled WGS sequence"/>
</dbReference>
<dbReference type="Pfam" id="PF15919">
    <property type="entry name" value="HicB_lk_antitox"/>
    <property type="match status" value="1"/>
</dbReference>
<dbReference type="RefSeq" id="WP_188850161.1">
    <property type="nucleotide sequence ID" value="NZ_BMJJ01000003.1"/>
</dbReference>
<sequence>MRVIAVIHAAEGGGFGISFPDFPGCVSGGDTLDDVLARGTDALNGHIALMLEDGDTVPAARSLDALRGDPEFAVDFEGAIVASVPAFVPGRKTQRVNITLDGDLLEAIDVAAKTFPGGRSGFLAQAAREKIVNAR</sequence>
<accession>A0A916XVI9</accession>
<protein>
    <submittedName>
        <fullName evidence="2">HicB family protein</fullName>
    </submittedName>
</protein>
<dbReference type="SUPFAM" id="SSF143100">
    <property type="entry name" value="TTHA1013/TTHA0281-like"/>
    <property type="match status" value="1"/>
</dbReference>
<dbReference type="Gene3D" id="3.30.160.250">
    <property type="match status" value="1"/>
</dbReference>
<keyword evidence="3" id="KW-1185">Reference proteome</keyword>
<dbReference type="InterPro" id="IPR031807">
    <property type="entry name" value="HicB-like"/>
</dbReference>
<organism evidence="2 3">
    <name type="scientific">Aureimonas glaciei</name>
    <dbReference type="NCBI Taxonomy" id="1776957"/>
    <lineage>
        <taxon>Bacteria</taxon>
        <taxon>Pseudomonadati</taxon>
        <taxon>Pseudomonadota</taxon>
        <taxon>Alphaproteobacteria</taxon>
        <taxon>Hyphomicrobiales</taxon>
        <taxon>Aurantimonadaceae</taxon>
        <taxon>Aureimonas</taxon>
    </lineage>
</organism>
<dbReference type="CDD" id="cd22231">
    <property type="entry name" value="RHH_NikR_HicB-like"/>
    <property type="match status" value="1"/>
</dbReference>